<protein>
    <submittedName>
        <fullName evidence="1">Uncharacterized protein</fullName>
    </submittedName>
</protein>
<evidence type="ECO:0000313" key="1">
    <source>
        <dbReference type="EMBL" id="SDH59285.1"/>
    </source>
</evidence>
<dbReference type="SUPFAM" id="SSF48371">
    <property type="entry name" value="ARM repeat"/>
    <property type="match status" value="1"/>
</dbReference>
<dbReference type="Proteomes" id="UP000199623">
    <property type="component" value="Unassembled WGS sequence"/>
</dbReference>
<evidence type="ECO:0000313" key="2">
    <source>
        <dbReference type="Proteomes" id="UP000199623"/>
    </source>
</evidence>
<dbReference type="STRING" id="200378.SAMN05216553_1329"/>
<dbReference type="InterPro" id="IPR016024">
    <property type="entry name" value="ARM-type_fold"/>
</dbReference>
<name>A0A1G8DNT8_9PSEU</name>
<dbReference type="InterPro" id="IPR011989">
    <property type="entry name" value="ARM-like"/>
</dbReference>
<sequence>MQLYGVRGQSQYGLDVVGTAPDGSRHGIQGKRYRTFTKLDLTKAVNKFISKRGNIPFPIARLVVAAGCLAERTEITHELYRLQDLHTDVQIELWHQRTISDKLRNRRDIVVELFSEAVADAFCLPAPLHVVAAPSPDRVTLADALLYGPAEITGAAQHLAGADNLSSTNPLSAVAELEQAAKLLAEGGFTAHATVVLDRRAVLLTQADEHDKAARLQDSAFWSALEDGRHDDAETHARNLKKNANTAVSKAFSDIAAAAINIVRHPLGALPPQLEQLRTDSTELSFAQLLILAAEDAAIDPSNTWRQDNLAALITQANLIEGSPSDGAVLACKLRLEVASLTGDWIGLLGKARKHQVPRDQAMLIYARNAMYHAERGESEQAEASWADAMTQACLNGQNGAAAEYVAARTFIRVRFRGPIAQNNDHQLVRSLRAQSPASTSAERFEEKAMRALLDDKPHVAVPLLRALHRAAYSAGAWVQLDRARRLLANVYGSAGESLLAVKLHVLGAQSKKAASVAKEDPNTYLDVREFLSSPAYWVAGTAYRVLAAEADLIPDNDVGFVTDSALSVLDDAAANKLQDGIYDSSAWRNAITALAALAKRLPDEHALRILEHSRPWVPREPGRHRRTDDDHVRLCAGIAFAHPVHRADAIDQLLGLLEANDSAVSRKTEHAMADLVQQHPEMVRERLARMTADGNPYAARLLLLITGQPTEEQLIAAAAAGERLRKPPTSTAHSLGIGTGAAGQALLARVLPSDERRELARHQLAHAAFPFEPGENRSEYYDAARILAHDLDDVDDLFDNAMLHAHNSTPSRGDLLNNLGNHPLGMFRMTGFTVDTRAHALWLAALLARTDEQKQEVRALGYLLIGSTENADWYIAHAFQALDLADADHDLAFLASQPHWALRSLAALIWTRSADAPANIGSLLTNDADPRVRCTFAEGASSSDNPAAPNLREILLTDPCHSVRQGARR</sequence>
<organism evidence="1 2">
    <name type="scientific">Lentzea fradiae</name>
    <dbReference type="NCBI Taxonomy" id="200378"/>
    <lineage>
        <taxon>Bacteria</taxon>
        <taxon>Bacillati</taxon>
        <taxon>Actinomycetota</taxon>
        <taxon>Actinomycetes</taxon>
        <taxon>Pseudonocardiales</taxon>
        <taxon>Pseudonocardiaceae</taxon>
        <taxon>Lentzea</taxon>
    </lineage>
</organism>
<keyword evidence="2" id="KW-1185">Reference proteome</keyword>
<accession>A0A1G8DNT8</accession>
<dbReference type="EMBL" id="FNCC01000032">
    <property type="protein sequence ID" value="SDH59285.1"/>
    <property type="molecule type" value="Genomic_DNA"/>
</dbReference>
<proteinExistence type="predicted"/>
<reference evidence="2" key="1">
    <citation type="submission" date="2016-10" db="EMBL/GenBank/DDBJ databases">
        <authorList>
            <person name="Varghese N."/>
            <person name="Submissions S."/>
        </authorList>
    </citation>
    <scope>NUCLEOTIDE SEQUENCE [LARGE SCALE GENOMIC DNA]</scope>
    <source>
        <strain evidence="2">CGMCC 4.3506</strain>
    </source>
</reference>
<dbReference type="Gene3D" id="1.25.10.10">
    <property type="entry name" value="Leucine-rich Repeat Variant"/>
    <property type="match status" value="1"/>
</dbReference>
<gene>
    <name evidence="1" type="ORF">SAMN05216553_1329</name>
</gene>
<dbReference type="AlphaFoldDB" id="A0A1G8DNT8"/>